<gene>
    <name evidence="1" type="ORF">JI435_407860</name>
</gene>
<sequence length="158" mass="17595">MRNRPTLCNPAARRMCCSGLVGRISSHVQGPLGARIVLLEPRRPLPATYPTNHAATHRLTHSSGNYNLPPARHPTLLLRTKFAPESARAIPATQCAVTSDRERTVRPLTIANFDYEPPPSTQHAYHALSRNVCDTPRASHPRQQEHGFYQLLVKSSLH</sequence>
<accession>A0A7U2HYV4</accession>
<evidence type="ECO:0000313" key="2">
    <source>
        <dbReference type="Proteomes" id="UP000663193"/>
    </source>
</evidence>
<proteinExistence type="predicted"/>
<keyword evidence="2" id="KW-1185">Reference proteome</keyword>
<name>A0A7U2HYV4_PHANO</name>
<reference evidence="2" key="1">
    <citation type="journal article" date="2021" name="BMC Genomics">
        <title>Chromosome-level genome assembly and manually-curated proteome of model necrotroph Parastagonospora nodorum Sn15 reveals a genome-wide trove of candidate effector homologs, and redundancy of virulence-related functions within an accessory chromosome.</title>
        <authorList>
            <person name="Bertazzoni S."/>
            <person name="Jones D.A.B."/>
            <person name="Phan H.T."/>
            <person name="Tan K.-C."/>
            <person name="Hane J.K."/>
        </authorList>
    </citation>
    <scope>NUCLEOTIDE SEQUENCE [LARGE SCALE GENOMIC DNA]</scope>
    <source>
        <strain evidence="2">SN15 / ATCC MYA-4574 / FGSC 10173)</strain>
    </source>
</reference>
<dbReference type="Proteomes" id="UP000663193">
    <property type="component" value="Chromosome 5"/>
</dbReference>
<evidence type="ECO:0000313" key="1">
    <source>
        <dbReference type="EMBL" id="QRC95728.1"/>
    </source>
</evidence>
<dbReference type="AlphaFoldDB" id="A0A7U2HYV4"/>
<dbReference type="VEuPathDB" id="FungiDB:JI435_407860"/>
<organism evidence="1 2">
    <name type="scientific">Phaeosphaeria nodorum (strain SN15 / ATCC MYA-4574 / FGSC 10173)</name>
    <name type="common">Glume blotch fungus</name>
    <name type="synonym">Parastagonospora nodorum</name>
    <dbReference type="NCBI Taxonomy" id="321614"/>
    <lineage>
        <taxon>Eukaryota</taxon>
        <taxon>Fungi</taxon>
        <taxon>Dikarya</taxon>
        <taxon>Ascomycota</taxon>
        <taxon>Pezizomycotina</taxon>
        <taxon>Dothideomycetes</taxon>
        <taxon>Pleosporomycetidae</taxon>
        <taxon>Pleosporales</taxon>
        <taxon>Pleosporineae</taxon>
        <taxon>Phaeosphaeriaceae</taxon>
        <taxon>Parastagonospora</taxon>
    </lineage>
</organism>
<protein>
    <submittedName>
        <fullName evidence="1">Uncharacterized protein</fullName>
    </submittedName>
</protein>
<dbReference type="EMBL" id="CP069027">
    <property type="protein sequence ID" value="QRC95728.1"/>
    <property type="molecule type" value="Genomic_DNA"/>
</dbReference>